<dbReference type="PROSITE" id="PS51257">
    <property type="entry name" value="PROKAR_LIPOPROTEIN"/>
    <property type="match status" value="1"/>
</dbReference>
<evidence type="ECO:0000256" key="3">
    <source>
        <dbReference type="ARBA" id="ARBA00022692"/>
    </source>
</evidence>
<proteinExistence type="predicted"/>
<dbReference type="PANTHER" id="PTHR43370:SF1">
    <property type="entry name" value="GUANOSINE ABC TRANSPORTER PERMEASE PROTEIN NUPQ"/>
    <property type="match status" value="1"/>
</dbReference>
<keyword evidence="3 6" id="KW-0812">Transmembrane</keyword>
<evidence type="ECO:0000256" key="6">
    <source>
        <dbReference type="SAM" id="Phobius"/>
    </source>
</evidence>
<gene>
    <name evidence="7" type="ORF">H8S23_03715</name>
</gene>
<organism evidence="7 8">
    <name type="scientific">Anaerofilum hominis</name>
    <dbReference type="NCBI Taxonomy" id="2763016"/>
    <lineage>
        <taxon>Bacteria</taxon>
        <taxon>Bacillati</taxon>
        <taxon>Bacillota</taxon>
        <taxon>Clostridia</taxon>
        <taxon>Eubacteriales</taxon>
        <taxon>Oscillospiraceae</taxon>
        <taxon>Anaerofilum</taxon>
    </lineage>
</organism>
<feature type="transmembrane region" description="Helical" evidence="6">
    <location>
        <begin position="277"/>
        <end position="296"/>
    </location>
</feature>
<reference evidence="7" key="1">
    <citation type="submission" date="2020-08" db="EMBL/GenBank/DDBJ databases">
        <title>Genome public.</title>
        <authorList>
            <person name="Liu C."/>
            <person name="Sun Q."/>
        </authorList>
    </citation>
    <scope>NUCLEOTIDE SEQUENCE</scope>
    <source>
        <strain evidence="7">BX8</strain>
    </source>
</reference>
<dbReference type="PANTHER" id="PTHR43370">
    <property type="entry name" value="SUGAR ABC TRANSPORTER INTEGRAL MEMBRANE PROTEIN-RELATED"/>
    <property type="match status" value="1"/>
</dbReference>
<feature type="transmembrane region" description="Helical" evidence="6">
    <location>
        <begin position="60"/>
        <end position="82"/>
    </location>
</feature>
<feature type="transmembrane region" description="Helical" evidence="6">
    <location>
        <begin position="34"/>
        <end position="54"/>
    </location>
</feature>
<keyword evidence="5 6" id="KW-0472">Membrane</keyword>
<comment type="caution">
    <text evidence="7">The sequence shown here is derived from an EMBL/GenBank/DDBJ whole genome shotgun (WGS) entry which is preliminary data.</text>
</comment>
<dbReference type="CDD" id="cd06580">
    <property type="entry name" value="TM_PBP1_transp_TpRbsC_like"/>
    <property type="match status" value="1"/>
</dbReference>
<comment type="subcellular location">
    <subcellularLocation>
        <location evidence="1">Cell membrane</location>
        <topology evidence="1">Multi-pass membrane protein</topology>
    </subcellularLocation>
</comment>
<keyword evidence="8" id="KW-1185">Reference proteome</keyword>
<dbReference type="InterPro" id="IPR001851">
    <property type="entry name" value="ABC_transp_permease"/>
</dbReference>
<evidence type="ECO:0000256" key="2">
    <source>
        <dbReference type="ARBA" id="ARBA00022475"/>
    </source>
</evidence>
<keyword evidence="2" id="KW-1003">Cell membrane</keyword>
<evidence type="ECO:0000313" key="8">
    <source>
        <dbReference type="Proteomes" id="UP000659630"/>
    </source>
</evidence>
<feature type="transmembrane region" description="Helical" evidence="6">
    <location>
        <begin position="195"/>
        <end position="216"/>
    </location>
</feature>
<dbReference type="GO" id="GO:0005886">
    <property type="term" value="C:plasma membrane"/>
    <property type="evidence" value="ECO:0007669"/>
    <property type="project" value="UniProtKB-SubCell"/>
</dbReference>
<evidence type="ECO:0000256" key="5">
    <source>
        <dbReference type="ARBA" id="ARBA00023136"/>
    </source>
</evidence>
<dbReference type="Proteomes" id="UP000659630">
    <property type="component" value="Unassembled WGS sequence"/>
</dbReference>
<evidence type="ECO:0000256" key="4">
    <source>
        <dbReference type="ARBA" id="ARBA00022989"/>
    </source>
</evidence>
<feature type="transmembrane region" description="Helical" evidence="6">
    <location>
        <begin position="89"/>
        <end position="111"/>
    </location>
</feature>
<keyword evidence="4 6" id="KW-1133">Transmembrane helix</keyword>
<dbReference type="GO" id="GO:0022857">
    <property type="term" value="F:transmembrane transporter activity"/>
    <property type="evidence" value="ECO:0007669"/>
    <property type="project" value="InterPro"/>
</dbReference>
<accession>A0A923ICS1</accession>
<protein>
    <submittedName>
        <fullName evidence="7">ABC transporter permease</fullName>
    </submittedName>
</protein>
<dbReference type="Pfam" id="PF02653">
    <property type="entry name" value="BPD_transp_2"/>
    <property type="match status" value="1"/>
</dbReference>
<dbReference type="AlphaFoldDB" id="A0A923ICS1"/>
<sequence>MLDTIVKFLFSVIRVSTPLVFGAVAACVTRKAGLLNLAIESMMLASALTGVLVSGATQSLLLGMLAGFAAAIAITMIISYSAFVLKCDLYLVSIAMNTALVGGTVFVMYLFTQQKANTAGAIPSLFVGSMELPLIKNIPLLGGILSGHNVLTYVAFLMVFLVWFLLYKTKIGLRIRSVGENPQAAESVGISPRRIYFLSFGMSGFIAALGGMYMSMGYLTWFARDMIAGRGMISMSAMNIAVGEPVSATLAAMMFGTADALSNYMQLGKFPSELISMFPYVCTVAILVLMAVIRTVKATAERNKI</sequence>
<feature type="transmembrane region" description="Helical" evidence="6">
    <location>
        <begin position="150"/>
        <end position="167"/>
    </location>
</feature>
<feature type="transmembrane region" description="Helical" evidence="6">
    <location>
        <begin position="6"/>
        <end position="27"/>
    </location>
</feature>
<name>A0A923ICS1_9FIRM</name>
<dbReference type="EMBL" id="JACONZ010000001">
    <property type="protein sequence ID" value="MBC5580605.1"/>
    <property type="molecule type" value="Genomic_DNA"/>
</dbReference>
<evidence type="ECO:0000313" key="7">
    <source>
        <dbReference type="EMBL" id="MBC5580605.1"/>
    </source>
</evidence>
<evidence type="ECO:0000256" key="1">
    <source>
        <dbReference type="ARBA" id="ARBA00004651"/>
    </source>
</evidence>